<proteinExistence type="predicted"/>
<evidence type="ECO:0000256" key="12">
    <source>
        <dbReference type="ARBA" id="ARBA00039567"/>
    </source>
</evidence>
<dbReference type="InterPro" id="IPR003661">
    <property type="entry name" value="HisK_dim/P_dom"/>
</dbReference>
<dbReference type="SUPFAM" id="SSF55785">
    <property type="entry name" value="PYP-like sensor domain (PAS domain)"/>
    <property type="match status" value="1"/>
</dbReference>
<organism evidence="17 18">
    <name type="scientific">Marinagarivorans cellulosilyticus</name>
    <dbReference type="NCBI Taxonomy" id="2721545"/>
    <lineage>
        <taxon>Bacteria</taxon>
        <taxon>Pseudomonadati</taxon>
        <taxon>Pseudomonadota</taxon>
        <taxon>Gammaproteobacteria</taxon>
        <taxon>Cellvibrionales</taxon>
        <taxon>Cellvibrionaceae</taxon>
        <taxon>Marinagarivorans</taxon>
    </lineage>
</organism>
<dbReference type="Proteomes" id="UP001320119">
    <property type="component" value="Chromosome"/>
</dbReference>
<sequence length="357" mass="39729">MVEQIHYKHILDRLVTAVILVDTHLKLSYLNSAAEVLLCVSGDQVLGRKISDCFEELDGDQNQLASAIANNNPYTKRHAKWRLHNNNEITVDYSVDPSADGNSLVIEVQPLDRLIRISKDEAMLSAQETSRNLIRSMAHEIKNPLGGIRGAAQLLGREFGESDLSEYTRIIIDETDRLRDLVDRMLGPRIPAERKPVNVHDVLEHVASVIDVEAGHTVHIQRDYDPSIPNLIGDRGQLIQSLLNISRNALQALMESNTPSPQIKLTTRIQRRFTIGRHHHPLVARVEICDNGPGIPPALISNIFFPMITGRAEGTGLGLAITQNLISQHGGLVECQSEPGKTEFTLYLPLDEHYAEA</sequence>
<gene>
    <name evidence="17" type="ORF">MARGE09_P1408</name>
</gene>
<dbReference type="CDD" id="cd00082">
    <property type="entry name" value="HisKA"/>
    <property type="match status" value="1"/>
</dbReference>
<dbReference type="InterPro" id="IPR013767">
    <property type="entry name" value="PAS_fold"/>
</dbReference>
<dbReference type="PRINTS" id="PR00344">
    <property type="entry name" value="BCTRLSENSOR"/>
</dbReference>
<feature type="domain" description="Histidine kinase" evidence="15">
    <location>
        <begin position="136"/>
        <end position="352"/>
    </location>
</feature>
<evidence type="ECO:0000256" key="6">
    <source>
        <dbReference type="ARBA" id="ARBA00022777"/>
    </source>
</evidence>
<keyword evidence="3" id="KW-0597">Phosphoprotein</keyword>
<dbReference type="InterPro" id="IPR005467">
    <property type="entry name" value="His_kinase_dom"/>
</dbReference>
<dbReference type="NCBIfam" id="NF008293">
    <property type="entry name" value="PRK11073.1"/>
    <property type="match status" value="1"/>
</dbReference>
<dbReference type="PANTHER" id="PTHR43065">
    <property type="entry name" value="SENSOR HISTIDINE KINASE"/>
    <property type="match status" value="1"/>
</dbReference>
<evidence type="ECO:0000256" key="11">
    <source>
        <dbReference type="ARBA" id="ARBA00037696"/>
    </source>
</evidence>
<keyword evidence="6 17" id="KW-0418">Kinase</keyword>
<evidence type="ECO:0000256" key="14">
    <source>
        <dbReference type="ARBA" id="ARBA00043094"/>
    </source>
</evidence>
<dbReference type="InterPro" id="IPR000014">
    <property type="entry name" value="PAS"/>
</dbReference>
<protein>
    <recommendedName>
        <fullName evidence="12">Sensory histidine kinase/phosphatase NtrB</fullName>
        <ecNumber evidence="2">2.7.13.3</ecNumber>
    </recommendedName>
    <alternativeName>
        <fullName evidence="13">Nitrogen regulation protein NR(II)</fullName>
    </alternativeName>
    <alternativeName>
        <fullName evidence="14">Nitrogen regulator II</fullName>
    </alternativeName>
</protein>
<evidence type="ECO:0000256" key="4">
    <source>
        <dbReference type="ARBA" id="ARBA00022679"/>
    </source>
</evidence>
<dbReference type="InterPro" id="IPR004358">
    <property type="entry name" value="Sig_transdc_His_kin-like_C"/>
</dbReference>
<comment type="function">
    <text evidence="11">Member of the two-component regulatory system NtrB/NtrC, which controls expression of the nitrogen-regulated (ntr) genes in response to nitrogen limitation. Under conditions of nitrogen limitation, NtrB autophosphorylates and transfers the phosphoryl group to NtrC. In the presence of nitrogen, acts as a phosphatase that dephosphorylates and inactivates NtrC.</text>
</comment>
<reference evidence="17 18" key="1">
    <citation type="journal article" date="2022" name="IScience">
        <title>An ultrasensitive nanofiber-based assay for enzymatic hydrolysis and deep-sea microbial degradation of cellulose.</title>
        <authorList>
            <person name="Tsudome M."/>
            <person name="Tachioka M."/>
            <person name="Miyazaki M."/>
            <person name="Uchimura K."/>
            <person name="Tsuda M."/>
            <person name="Takaki Y."/>
            <person name="Deguchi S."/>
        </authorList>
    </citation>
    <scope>NUCLEOTIDE SEQUENCE [LARGE SCALE GENOMIC DNA]</scope>
    <source>
        <strain evidence="17 18">GE09</strain>
    </source>
</reference>
<evidence type="ECO:0000256" key="2">
    <source>
        <dbReference type="ARBA" id="ARBA00012438"/>
    </source>
</evidence>
<dbReference type="Pfam" id="PF00512">
    <property type="entry name" value="HisKA"/>
    <property type="match status" value="1"/>
</dbReference>
<evidence type="ECO:0000256" key="8">
    <source>
        <dbReference type="ARBA" id="ARBA00022840"/>
    </source>
</evidence>
<comment type="catalytic activity">
    <reaction evidence="1">
        <text>ATP + protein L-histidine = ADP + protein N-phospho-L-histidine.</text>
        <dbReference type="EC" id="2.7.13.3"/>
    </reaction>
</comment>
<evidence type="ECO:0000313" key="17">
    <source>
        <dbReference type="EMBL" id="BCD97207.1"/>
    </source>
</evidence>
<dbReference type="GO" id="GO:0000155">
    <property type="term" value="F:phosphorelay sensor kinase activity"/>
    <property type="evidence" value="ECO:0007669"/>
    <property type="project" value="InterPro"/>
</dbReference>
<dbReference type="SMART" id="SM00387">
    <property type="entry name" value="HATPase_c"/>
    <property type="match status" value="1"/>
</dbReference>
<dbReference type="PROSITE" id="PS50109">
    <property type="entry name" value="HIS_KIN"/>
    <property type="match status" value="1"/>
</dbReference>
<dbReference type="EC" id="2.7.13.3" evidence="2"/>
<dbReference type="GO" id="GO:0006355">
    <property type="term" value="P:regulation of DNA-templated transcription"/>
    <property type="evidence" value="ECO:0007669"/>
    <property type="project" value="InterPro"/>
</dbReference>
<evidence type="ECO:0000256" key="13">
    <source>
        <dbReference type="ARBA" id="ARBA00042313"/>
    </source>
</evidence>
<dbReference type="Gene3D" id="3.30.565.10">
    <property type="entry name" value="Histidine kinase-like ATPase, C-terminal domain"/>
    <property type="match status" value="1"/>
</dbReference>
<dbReference type="InterPro" id="IPR003594">
    <property type="entry name" value="HATPase_dom"/>
</dbReference>
<dbReference type="InterPro" id="IPR036890">
    <property type="entry name" value="HATPase_C_sf"/>
</dbReference>
<dbReference type="PANTHER" id="PTHR43065:SF16">
    <property type="entry name" value="SENSORY HISTIDINE KINASE_PHOSPHATASE NTRB"/>
    <property type="match status" value="1"/>
</dbReference>
<dbReference type="PROSITE" id="PS50112">
    <property type="entry name" value="PAS"/>
    <property type="match status" value="1"/>
</dbReference>
<dbReference type="GO" id="GO:0005524">
    <property type="term" value="F:ATP binding"/>
    <property type="evidence" value="ECO:0007669"/>
    <property type="project" value="UniProtKB-KW"/>
</dbReference>
<dbReference type="InterPro" id="IPR036097">
    <property type="entry name" value="HisK_dim/P_sf"/>
</dbReference>
<keyword evidence="10" id="KW-0535">Nitrogen fixation</keyword>
<evidence type="ECO:0000256" key="5">
    <source>
        <dbReference type="ARBA" id="ARBA00022741"/>
    </source>
</evidence>
<dbReference type="EMBL" id="AP023086">
    <property type="protein sequence ID" value="BCD97207.1"/>
    <property type="molecule type" value="Genomic_DNA"/>
</dbReference>
<keyword evidence="8" id="KW-0067">ATP-binding</keyword>
<evidence type="ECO:0000259" key="16">
    <source>
        <dbReference type="PROSITE" id="PS50112"/>
    </source>
</evidence>
<evidence type="ECO:0000256" key="3">
    <source>
        <dbReference type="ARBA" id="ARBA00022553"/>
    </source>
</evidence>
<dbReference type="InterPro" id="IPR035965">
    <property type="entry name" value="PAS-like_dom_sf"/>
</dbReference>
<dbReference type="Gene3D" id="1.10.287.130">
    <property type="match status" value="1"/>
</dbReference>
<dbReference type="SUPFAM" id="SSF55874">
    <property type="entry name" value="ATPase domain of HSP90 chaperone/DNA topoisomerase II/histidine kinase"/>
    <property type="match status" value="1"/>
</dbReference>
<dbReference type="Pfam" id="PF00989">
    <property type="entry name" value="PAS"/>
    <property type="match status" value="1"/>
</dbReference>
<dbReference type="KEGG" id="marq:MARGE09_P1408"/>
<evidence type="ECO:0000256" key="9">
    <source>
        <dbReference type="ARBA" id="ARBA00023012"/>
    </source>
</evidence>
<dbReference type="SUPFAM" id="SSF47384">
    <property type="entry name" value="Homodimeric domain of signal transducing histidine kinase"/>
    <property type="match status" value="1"/>
</dbReference>
<dbReference type="CDD" id="cd00130">
    <property type="entry name" value="PAS"/>
    <property type="match status" value="1"/>
</dbReference>
<dbReference type="SMART" id="SM00091">
    <property type="entry name" value="PAS"/>
    <property type="match status" value="1"/>
</dbReference>
<name>A0AAN1WGJ3_9GAMM</name>
<dbReference type="AlphaFoldDB" id="A0AAN1WGJ3"/>
<keyword evidence="18" id="KW-1185">Reference proteome</keyword>
<keyword evidence="7" id="KW-0378">Hydrolase</keyword>
<dbReference type="SMART" id="SM00388">
    <property type="entry name" value="HisKA"/>
    <property type="match status" value="1"/>
</dbReference>
<feature type="domain" description="PAS" evidence="16">
    <location>
        <begin position="3"/>
        <end position="48"/>
    </location>
</feature>
<dbReference type="GO" id="GO:0016787">
    <property type="term" value="F:hydrolase activity"/>
    <property type="evidence" value="ECO:0007669"/>
    <property type="project" value="UniProtKB-KW"/>
</dbReference>
<accession>A0AAN1WGJ3</accession>
<keyword evidence="4 17" id="KW-0808">Transferase</keyword>
<keyword evidence="9" id="KW-0902">Two-component regulatory system</keyword>
<evidence type="ECO:0000313" key="18">
    <source>
        <dbReference type="Proteomes" id="UP001320119"/>
    </source>
</evidence>
<evidence type="ECO:0000256" key="1">
    <source>
        <dbReference type="ARBA" id="ARBA00000085"/>
    </source>
</evidence>
<dbReference type="Pfam" id="PF02518">
    <property type="entry name" value="HATPase_c"/>
    <property type="match status" value="1"/>
</dbReference>
<dbReference type="Gene3D" id="3.30.450.20">
    <property type="entry name" value="PAS domain"/>
    <property type="match status" value="1"/>
</dbReference>
<keyword evidence="5" id="KW-0547">Nucleotide-binding</keyword>
<evidence type="ECO:0000259" key="15">
    <source>
        <dbReference type="PROSITE" id="PS50109"/>
    </source>
</evidence>
<evidence type="ECO:0000256" key="10">
    <source>
        <dbReference type="ARBA" id="ARBA00023231"/>
    </source>
</evidence>
<evidence type="ECO:0000256" key="7">
    <source>
        <dbReference type="ARBA" id="ARBA00022801"/>
    </source>
</evidence>